<feature type="domain" description="Protein kinase" evidence="7">
    <location>
        <begin position="23"/>
        <end position="288"/>
    </location>
</feature>
<dbReference type="Proteomes" id="UP000295781">
    <property type="component" value="Chromosome"/>
</dbReference>
<keyword evidence="3 8" id="KW-0418">Kinase</keyword>
<keyword evidence="1 8" id="KW-0808">Transferase</keyword>
<accession>A0A4P2Q657</accession>
<feature type="transmembrane region" description="Helical" evidence="6">
    <location>
        <begin position="399"/>
        <end position="423"/>
    </location>
</feature>
<sequence>MTRVNVEGPRPDALIGHVLRGKWRLDHLLGAGGMAAVYAGTHRNGMRGAVKILRRELSENEEARSRFLREGYVANRVDHPGIVRVLDDDVTEDGAVFLVMELLEGETVEARRARAAGGVLGVAEVLAIADELLDVLAVAHERGIVHRDLKPDNLFLTRQGQLKVLDFGIARLNELSGPTNASTRAGTLMGTPQYMPPEQAKGQWDRVDARADLWAVGSTMFHLLSGRYVHQAETLPLLLLAAMTQPAPPVGSVLPAAPAAVAGVIDVALAFEPERRWPSARAMQRALRQARGGAGLDPGPGARPELARAPALSEPACAPALSEPACAPALSEPACAPMLSEPARAPMLSDAARAPVPARGPGSGPRGTEFTSAGTASGGTVSPIVPARPASAPRPAPRAAATVALVAGAGVLVVAALGAVVWWQSAGAAADAPDLSGASAAQAEPGPPVDRATAAAADPAAPSGAGAPEAPAAPAAPDIAPSAPAPAITPATAPASPASASASTARPAAGARPPAPAATAVRVPASTAKAPAATAKAPAATAKAPAATAKAPAATAVKAPPAPTPAADPYSRRY</sequence>
<keyword evidence="6" id="KW-0812">Transmembrane</keyword>
<dbReference type="PANTHER" id="PTHR43289:SF6">
    <property type="entry name" value="SERINE_THREONINE-PROTEIN KINASE NEKL-3"/>
    <property type="match status" value="1"/>
</dbReference>
<dbReference type="SUPFAM" id="SSF56112">
    <property type="entry name" value="Protein kinase-like (PK-like)"/>
    <property type="match status" value="1"/>
</dbReference>
<dbReference type="PROSITE" id="PS50011">
    <property type="entry name" value="PROTEIN_KINASE_DOM"/>
    <property type="match status" value="1"/>
</dbReference>
<evidence type="ECO:0000256" key="3">
    <source>
        <dbReference type="ARBA" id="ARBA00022777"/>
    </source>
</evidence>
<reference evidence="8 9" key="1">
    <citation type="submission" date="2015-09" db="EMBL/GenBank/DDBJ databases">
        <title>Sorangium comparison.</title>
        <authorList>
            <person name="Zaburannyi N."/>
            <person name="Bunk B."/>
            <person name="Overmann J."/>
            <person name="Mueller R."/>
        </authorList>
    </citation>
    <scope>NUCLEOTIDE SEQUENCE [LARGE SCALE GENOMIC DNA]</scope>
    <source>
        <strain evidence="8 9">So ceGT47</strain>
    </source>
</reference>
<feature type="compositionally biased region" description="Polar residues" evidence="5">
    <location>
        <begin position="369"/>
        <end position="380"/>
    </location>
</feature>
<feature type="compositionally biased region" description="Low complexity" evidence="5">
    <location>
        <begin position="449"/>
        <end position="559"/>
    </location>
</feature>
<evidence type="ECO:0000256" key="6">
    <source>
        <dbReference type="SAM" id="Phobius"/>
    </source>
</evidence>
<dbReference type="GO" id="GO:0005524">
    <property type="term" value="F:ATP binding"/>
    <property type="evidence" value="ECO:0007669"/>
    <property type="project" value="UniProtKB-KW"/>
</dbReference>
<dbReference type="Gene3D" id="3.30.200.20">
    <property type="entry name" value="Phosphorylase Kinase, domain 1"/>
    <property type="match status" value="1"/>
</dbReference>
<dbReference type="PANTHER" id="PTHR43289">
    <property type="entry name" value="MITOGEN-ACTIVATED PROTEIN KINASE KINASE KINASE 20-RELATED"/>
    <property type="match status" value="1"/>
</dbReference>
<dbReference type="SMART" id="SM00220">
    <property type="entry name" value="S_TKc"/>
    <property type="match status" value="1"/>
</dbReference>
<keyword evidence="6" id="KW-0472">Membrane</keyword>
<dbReference type="EMBL" id="CP012670">
    <property type="protein sequence ID" value="AUX24596.1"/>
    <property type="molecule type" value="Genomic_DNA"/>
</dbReference>
<feature type="region of interest" description="Disordered" evidence="5">
    <location>
        <begin position="353"/>
        <end position="395"/>
    </location>
</feature>
<dbReference type="InterPro" id="IPR008271">
    <property type="entry name" value="Ser/Thr_kinase_AS"/>
</dbReference>
<keyword evidence="6" id="KW-1133">Transmembrane helix</keyword>
<dbReference type="RefSeq" id="WP_129350892.1">
    <property type="nucleotide sequence ID" value="NZ_CP012670.1"/>
</dbReference>
<evidence type="ECO:0000259" key="7">
    <source>
        <dbReference type="PROSITE" id="PS50011"/>
    </source>
</evidence>
<dbReference type="EC" id="2.7.11.1" evidence="8"/>
<dbReference type="InterPro" id="IPR011009">
    <property type="entry name" value="Kinase-like_dom_sf"/>
</dbReference>
<organism evidence="8 9">
    <name type="scientific">Sorangium cellulosum</name>
    <name type="common">Polyangium cellulosum</name>
    <dbReference type="NCBI Taxonomy" id="56"/>
    <lineage>
        <taxon>Bacteria</taxon>
        <taxon>Pseudomonadati</taxon>
        <taxon>Myxococcota</taxon>
        <taxon>Polyangia</taxon>
        <taxon>Polyangiales</taxon>
        <taxon>Polyangiaceae</taxon>
        <taxon>Sorangium</taxon>
    </lineage>
</organism>
<dbReference type="GO" id="GO:0004674">
    <property type="term" value="F:protein serine/threonine kinase activity"/>
    <property type="evidence" value="ECO:0007669"/>
    <property type="project" value="UniProtKB-EC"/>
</dbReference>
<feature type="compositionally biased region" description="Low complexity" evidence="5">
    <location>
        <begin position="385"/>
        <end position="395"/>
    </location>
</feature>
<evidence type="ECO:0000313" key="8">
    <source>
        <dbReference type="EMBL" id="AUX24596.1"/>
    </source>
</evidence>
<dbReference type="Gene3D" id="1.10.510.10">
    <property type="entry name" value="Transferase(Phosphotransferase) domain 1"/>
    <property type="match status" value="1"/>
</dbReference>
<evidence type="ECO:0000313" key="9">
    <source>
        <dbReference type="Proteomes" id="UP000295781"/>
    </source>
</evidence>
<evidence type="ECO:0000256" key="1">
    <source>
        <dbReference type="ARBA" id="ARBA00022679"/>
    </source>
</evidence>
<evidence type="ECO:0000256" key="2">
    <source>
        <dbReference type="ARBA" id="ARBA00022741"/>
    </source>
</evidence>
<proteinExistence type="predicted"/>
<evidence type="ECO:0000256" key="5">
    <source>
        <dbReference type="SAM" id="MobiDB-lite"/>
    </source>
</evidence>
<feature type="region of interest" description="Disordered" evidence="5">
    <location>
        <begin position="437"/>
        <end position="574"/>
    </location>
</feature>
<keyword evidence="4" id="KW-0067">ATP-binding</keyword>
<dbReference type="PROSITE" id="PS00108">
    <property type="entry name" value="PROTEIN_KINASE_ST"/>
    <property type="match status" value="1"/>
</dbReference>
<dbReference type="CDD" id="cd14014">
    <property type="entry name" value="STKc_PknB_like"/>
    <property type="match status" value="1"/>
</dbReference>
<gene>
    <name evidence="8" type="ORF">SOCEGT47_051350</name>
</gene>
<dbReference type="AlphaFoldDB" id="A0A4P2Q657"/>
<protein>
    <submittedName>
        <fullName evidence="8">Protein kinase</fullName>
        <ecNumber evidence="8">2.7.11.1</ecNumber>
    </submittedName>
</protein>
<evidence type="ECO:0000256" key="4">
    <source>
        <dbReference type="ARBA" id="ARBA00022840"/>
    </source>
</evidence>
<name>A0A4P2Q657_SORCE</name>
<keyword evidence="2" id="KW-0547">Nucleotide-binding</keyword>
<dbReference type="InterPro" id="IPR000719">
    <property type="entry name" value="Prot_kinase_dom"/>
</dbReference>
<dbReference type="OrthoDB" id="5495090at2"/>
<dbReference type="Pfam" id="PF00069">
    <property type="entry name" value="Pkinase"/>
    <property type="match status" value="1"/>
</dbReference>